<dbReference type="Proteomes" id="UP000737113">
    <property type="component" value="Unassembled WGS sequence"/>
</dbReference>
<keyword evidence="4" id="KW-0862">Zinc</keyword>
<sequence>MSQGQSHSQKAPVIFIPHGGGPLPLLNEPGHGELIAFLKALPASFPAPEAIVIISAHWEEEVASITSAEAPGLIYDYYGFPEESYKISYPVKGHPLLAERLKALLEHAGIAARLDAKRGLDHGVFVPLKLMYPKAQIPCVQLSLVKGLSPEQHIAIGRAIAELRRENVLILGSGFSFHNLRAFGSEPDRDNLAFEAWLVDTCTDSATDAKNKARALNDWQLAPGARHCHPREEHLLPLHVCFGAGDNAASLIFDGTVLGKKTAALRW</sequence>
<dbReference type="CDD" id="cd07363">
    <property type="entry name" value="45_DOPA_Dioxygenase"/>
    <property type="match status" value="1"/>
</dbReference>
<dbReference type="GO" id="GO:0008270">
    <property type="term" value="F:zinc ion binding"/>
    <property type="evidence" value="ECO:0007669"/>
    <property type="project" value="InterPro"/>
</dbReference>
<evidence type="ECO:0000313" key="8">
    <source>
        <dbReference type="Proteomes" id="UP000737113"/>
    </source>
</evidence>
<dbReference type="RefSeq" id="WP_169563620.1">
    <property type="nucleotide sequence ID" value="NZ_JAAXYH010000003.1"/>
</dbReference>
<dbReference type="PIRSF" id="PIRSF006157">
    <property type="entry name" value="Doxgns_DODA"/>
    <property type="match status" value="1"/>
</dbReference>
<evidence type="ECO:0000256" key="2">
    <source>
        <dbReference type="ARBA" id="ARBA00007581"/>
    </source>
</evidence>
<keyword evidence="3" id="KW-0479">Metal-binding</keyword>
<dbReference type="InterPro" id="IPR004183">
    <property type="entry name" value="Xdiol_dOase_suB"/>
</dbReference>
<keyword evidence="7" id="KW-0223">Dioxygenase</keyword>
<dbReference type="Pfam" id="PF02900">
    <property type="entry name" value="LigB"/>
    <property type="match status" value="1"/>
</dbReference>
<dbReference type="PANTHER" id="PTHR30096">
    <property type="entry name" value="4,5-DOPA DIOXYGENASE EXTRADIOL-LIKE PROTEIN"/>
    <property type="match status" value="1"/>
</dbReference>
<dbReference type="EMBL" id="JAAXYH010000003">
    <property type="protein sequence ID" value="NMH64959.1"/>
    <property type="molecule type" value="Genomic_DNA"/>
</dbReference>
<dbReference type="GO" id="GO:0016702">
    <property type="term" value="F:oxidoreductase activity, acting on single donors with incorporation of molecular oxygen, incorporation of two atoms of oxygen"/>
    <property type="evidence" value="ECO:0007669"/>
    <property type="project" value="UniProtKB-ARBA"/>
</dbReference>
<dbReference type="Gene3D" id="3.40.830.10">
    <property type="entry name" value="LigB-like"/>
    <property type="match status" value="1"/>
</dbReference>
<organism evidence="7 8">
    <name type="scientific">Shewanella salipaludis</name>
    <dbReference type="NCBI Taxonomy" id="2723052"/>
    <lineage>
        <taxon>Bacteria</taxon>
        <taxon>Pseudomonadati</taxon>
        <taxon>Pseudomonadota</taxon>
        <taxon>Gammaproteobacteria</taxon>
        <taxon>Alteromonadales</taxon>
        <taxon>Shewanellaceae</taxon>
        <taxon>Shewanella</taxon>
    </lineage>
</organism>
<keyword evidence="5" id="KW-0560">Oxidoreductase</keyword>
<feature type="domain" description="Extradiol ring-cleavage dioxygenase class III enzyme subunit B" evidence="6">
    <location>
        <begin position="47"/>
        <end position="247"/>
    </location>
</feature>
<reference evidence="7" key="1">
    <citation type="submission" date="2020-04" db="EMBL/GenBank/DDBJ databases">
        <title>Description of Shewanella salipaludis sp. nov., isolated from a salt marsh.</title>
        <authorList>
            <person name="Park S."/>
            <person name="Yoon J.-H."/>
        </authorList>
    </citation>
    <scope>NUCLEOTIDE SEQUENCE</scope>
    <source>
        <strain evidence="7">SHSM-M6</strain>
    </source>
</reference>
<proteinExistence type="inferred from homology"/>
<protein>
    <submittedName>
        <fullName evidence="7">Dioxygenase</fullName>
    </submittedName>
</protein>
<dbReference type="AlphaFoldDB" id="A0A972JKC0"/>
<dbReference type="PANTHER" id="PTHR30096:SF0">
    <property type="entry name" value="4,5-DOPA DIOXYGENASE EXTRADIOL-LIKE PROTEIN"/>
    <property type="match status" value="1"/>
</dbReference>
<gene>
    <name evidence="7" type="ORF">HC757_07205</name>
</gene>
<name>A0A972JKC0_9GAMM</name>
<comment type="cofactor">
    <cofactor evidence="1">
        <name>Zn(2+)</name>
        <dbReference type="ChEBI" id="CHEBI:29105"/>
    </cofactor>
</comment>
<dbReference type="InterPro" id="IPR014436">
    <property type="entry name" value="Extradiol_dOase_DODA"/>
</dbReference>
<dbReference type="GO" id="GO:0008198">
    <property type="term" value="F:ferrous iron binding"/>
    <property type="evidence" value="ECO:0007669"/>
    <property type="project" value="InterPro"/>
</dbReference>
<evidence type="ECO:0000256" key="4">
    <source>
        <dbReference type="ARBA" id="ARBA00022833"/>
    </source>
</evidence>
<comment type="similarity">
    <text evidence="2">Belongs to the DODA-type extradiol aromatic ring-opening dioxygenase family.</text>
</comment>
<evidence type="ECO:0000256" key="1">
    <source>
        <dbReference type="ARBA" id="ARBA00001947"/>
    </source>
</evidence>
<evidence type="ECO:0000313" key="7">
    <source>
        <dbReference type="EMBL" id="NMH64959.1"/>
    </source>
</evidence>
<accession>A0A972JKC0</accession>
<evidence type="ECO:0000256" key="5">
    <source>
        <dbReference type="ARBA" id="ARBA00023002"/>
    </source>
</evidence>
<evidence type="ECO:0000256" key="3">
    <source>
        <dbReference type="ARBA" id="ARBA00022723"/>
    </source>
</evidence>
<dbReference type="SUPFAM" id="SSF53213">
    <property type="entry name" value="LigB-like"/>
    <property type="match status" value="1"/>
</dbReference>
<comment type="caution">
    <text evidence="7">The sequence shown here is derived from an EMBL/GenBank/DDBJ whole genome shotgun (WGS) entry which is preliminary data.</text>
</comment>
<keyword evidence="8" id="KW-1185">Reference proteome</keyword>
<evidence type="ECO:0000259" key="6">
    <source>
        <dbReference type="Pfam" id="PF02900"/>
    </source>
</evidence>